<dbReference type="Proteomes" id="UP000290572">
    <property type="component" value="Unassembled WGS sequence"/>
</dbReference>
<comment type="caution">
    <text evidence="10">The sequence shown here is derived from an EMBL/GenBank/DDBJ whole genome shotgun (WGS) entry which is preliminary data.</text>
</comment>
<keyword evidence="7" id="KW-1133">Transmembrane helix</keyword>
<keyword evidence="8" id="KW-0732">Signal</keyword>
<feature type="active site" description="Proton acceptor" evidence="5">
    <location>
        <position position="101"/>
    </location>
</feature>
<feature type="transmembrane region" description="Helical" evidence="7">
    <location>
        <begin position="161"/>
        <end position="180"/>
    </location>
</feature>
<evidence type="ECO:0000256" key="6">
    <source>
        <dbReference type="RuleBase" id="RU367036"/>
    </source>
</evidence>
<evidence type="ECO:0000256" key="2">
    <source>
        <dbReference type="ARBA" id="ARBA00008861"/>
    </source>
</evidence>
<evidence type="ECO:0007829" key="12">
    <source>
        <dbReference type="PeptideAtlas" id="A0A498ME34"/>
    </source>
</evidence>
<evidence type="ECO:0000259" key="9">
    <source>
        <dbReference type="Pfam" id="PF06094"/>
    </source>
</evidence>
<dbReference type="InterPro" id="IPR039126">
    <property type="entry name" value="GGACT"/>
</dbReference>
<keyword evidence="7" id="KW-0472">Membrane</keyword>
<evidence type="ECO:0000256" key="1">
    <source>
        <dbReference type="ARBA" id="ARBA00001684"/>
    </source>
</evidence>
<feature type="domain" description="Gamma-glutamylcyclotransferase AIG2-like" evidence="9">
    <location>
        <begin position="23"/>
        <end position="142"/>
    </location>
</feature>
<gene>
    <name evidence="10" type="ORF">ROHU_025746</name>
</gene>
<evidence type="ECO:0000313" key="10">
    <source>
        <dbReference type="EMBL" id="RXN19449.1"/>
    </source>
</evidence>
<organism evidence="10 11">
    <name type="scientific">Labeo rohita</name>
    <name type="common">Indian major carp</name>
    <name type="synonym">Cyprinus rohita</name>
    <dbReference type="NCBI Taxonomy" id="84645"/>
    <lineage>
        <taxon>Eukaryota</taxon>
        <taxon>Metazoa</taxon>
        <taxon>Chordata</taxon>
        <taxon>Craniata</taxon>
        <taxon>Vertebrata</taxon>
        <taxon>Euteleostomi</taxon>
        <taxon>Actinopterygii</taxon>
        <taxon>Neopterygii</taxon>
        <taxon>Teleostei</taxon>
        <taxon>Ostariophysi</taxon>
        <taxon>Cypriniformes</taxon>
        <taxon>Cyprinidae</taxon>
        <taxon>Labeoninae</taxon>
        <taxon>Labeonini</taxon>
        <taxon>Labeo</taxon>
    </lineage>
</organism>
<protein>
    <recommendedName>
        <fullName evidence="6">Gamma-glutamylaminecyclotransferase</fullName>
        <ecNumber evidence="6">4.3.2.8</ecNumber>
    </recommendedName>
</protein>
<feature type="domain" description="Gamma-glutamylcyclotransferase AIG2-like" evidence="9">
    <location>
        <begin position="174"/>
        <end position="307"/>
    </location>
</feature>
<dbReference type="GO" id="GO:0042219">
    <property type="term" value="P:modified amino acid catabolic process"/>
    <property type="evidence" value="ECO:0007669"/>
    <property type="project" value="UniProtKB-UniRule"/>
</dbReference>
<comment type="similarity">
    <text evidence="2 6">Belongs to the gamma-glutamylcyclotransferase family.</text>
</comment>
<dbReference type="Gene3D" id="3.10.490.10">
    <property type="entry name" value="Gamma-glutamyl cyclotransferase-like"/>
    <property type="match status" value="2"/>
</dbReference>
<dbReference type="EC" id="4.3.2.8" evidence="6"/>
<comment type="catalytic activity">
    <reaction evidence="1 6">
        <text>epsilon-(gamma-L-glutamyl)-L-lysine = 5-oxo-L-proline + L-lysine</text>
        <dbReference type="Rhea" id="RHEA:16961"/>
        <dbReference type="ChEBI" id="CHEBI:32551"/>
        <dbReference type="ChEBI" id="CHEBI:58402"/>
        <dbReference type="ChEBI" id="CHEBI:133752"/>
        <dbReference type="EC" id="4.3.2.8"/>
    </reaction>
</comment>
<comment type="function">
    <text evidence="4">May contribute to degradation of proteins cross-linked by transglutaminases by degrading the cross-link between a lysine and a glutamic acid residue. Catalyzes the formation of 5-oxo-L-proline from L-gamma-glutamyl-L-epsilon-lysine.</text>
</comment>
<evidence type="ECO:0000256" key="8">
    <source>
        <dbReference type="SAM" id="SignalP"/>
    </source>
</evidence>
<keyword evidence="3 6" id="KW-0456">Lyase</keyword>
<dbReference type="PANTHER" id="PTHR12510:SF4">
    <property type="entry name" value="GAMMA-GLUTAMYLAMINECYCLOTRANSFERASE"/>
    <property type="match status" value="1"/>
</dbReference>
<keyword evidence="11" id="KW-1185">Reference proteome</keyword>
<reference evidence="10 11" key="1">
    <citation type="submission" date="2018-03" db="EMBL/GenBank/DDBJ databases">
        <title>Draft genome sequence of Rohu Carp (Labeo rohita).</title>
        <authorList>
            <person name="Das P."/>
            <person name="Kushwaha B."/>
            <person name="Joshi C.G."/>
            <person name="Kumar D."/>
            <person name="Nagpure N.S."/>
            <person name="Sahoo L."/>
            <person name="Das S.P."/>
            <person name="Bit A."/>
            <person name="Patnaik S."/>
            <person name="Meher P.K."/>
            <person name="Jayasankar P."/>
            <person name="Koringa P.G."/>
            <person name="Patel N.V."/>
            <person name="Hinsu A.T."/>
            <person name="Kumar R."/>
            <person name="Pandey M."/>
            <person name="Agarwal S."/>
            <person name="Srivastava S."/>
            <person name="Singh M."/>
            <person name="Iquebal M.A."/>
            <person name="Jaiswal S."/>
            <person name="Angadi U.B."/>
            <person name="Kumar N."/>
            <person name="Raza M."/>
            <person name="Shah T.M."/>
            <person name="Rai A."/>
            <person name="Jena J.K."/>
        </authorList>
    </citation>
    <scope>NUCLEOTIDE SEQUENCE [LARGE SCALE GENOMIC DNA]</scope>
    <source>
        <strain evidence="10">DASCIFA01</strain>
        <tissue evidence="10">Testis</tissue>
    </source>
</reference>
<keyword evidence="12" id="KW-1267">Proteomics identification</keyword>
<dbReference type="GO" id="GO:0061929">
    <property type="term" value="F:gamma-glutamylaminecyclotransferase activity"/>
    <property type="evidence" value="ECO:0007669"/>
    <property type="project" value="UniProtKB-UniRule"/>
</dbReference>
<evidence type="ECO:0000313" key="11">
    <source>
        <dbReference type="Proteomes" id="UP000290572"/>
    </source>
</evidence>
<evidence type="ECO:0000256" key="4">
    <source>
        <dbReference type="ARBA" id="ARBA00057733"/>
    </source>
</evidence>
<dbReference type="CDD" id="cd06661">
    <property type="entry name" value="GGCT_like"/>
    <property type="match status" value="2"/>
</dbReference>
<dbReference type="EMBL" id="QBIY01012669">
    <property type="protein sequence ID" value="RXN19449.1"/>
    <property type="molecule type" value="Genomic_DNA"/>
</dbReference>
<evidence type="ECO:0000256" key="3">
    <source>
        <dbReference type="ARBA" id="ARBA00023239"/>
    </source>
</evidence>
<proteinExistence type="evidence at protein level"/>
<dbReference type="PANTHER" id="PTHR12510">
    <property type="entry name" value="TROPONIN C-AKIN-1 PROTEIN"/>
    <property type="match status" value="1"/>
</dbReference>
<sequence>MKGFVIFALISNVLCSVVHMADVFVYGTLKKGQPNYFRMKNTANGQADFLANARTVEPYPLVIATEYNIPFLLNVPGTGHHVYGEIYRVDQKMLEFLDKFEECPKWYQRIKIKLEVQDRDGEGENIVETDVYVKTTNEPEWLQKQTFENYDTNGNHGLNSLSVYSVLWFNMALVFMYGTLKKGQPNYFRIEDAANGQAEFLARARTVEKYPLVIGSEYNIPFLLNVPGTGQRVYGEIYRVDQKMQKFLDKFEGCPEWYKRIKVKLEVLVVDGEGESTLKPGSIEEIDVYVKTTHEQDWLQKPTYENYDTNGDHGLKYKEPV</sequence>
<dbReference type="InterPro" id="IPR009288">
    <property type="entry name" value="AIG2-like_dom"/>
</dbReference>
<keyword evidence="10" id="KW-0808">Transferase</keyword>
<dbReference type="Pfam" id="PF06094">
    <property type="entry name" value="GGACT"/>
    <property type="match status" value="2"/>
</dbReference>
<evidence type="ECO:0000256" key="7">
    <source>
        <dbReference type="SAM" id="Phobius"/>
    </source>
</evidence>
<feature type="chain" id="PRO_5019726969" description="Gamma-glutamylaminecyclotransferase" evidence="8">
    <location>
        <begin position="16"/>
        <end position="321"/>
    </location>
</feature>
<dbReference type="FunFam" id="3.10.490.10:FF:000008">
    <property type="entry name" value="Gamma-glutamylaminecyclotransferase A"/>
    <property type="match status" value="2"/>
</dbReference>
<dbReference type="AlphaFoldDB" id="A0A498ME34"/>
<accession>A0A498ME34</accession>
<dbReference type="GO" id="GO:0016740">
    <property type="term" value="F:transferase activity"/>
    <property type="evidence" value="ECO:0007669"/>
    <property type="project" value="UniProtKB-KW"/>
</dbReference>
<dbReference type="GO" id="GO:0005829">
    <property type="term" value="C:cytosol"/>
    <property type="evidence" value="ECO:0007669"/>
    <property type="project" value="TreeGrafter"/>
</dbReference>
<dbReference type="STRING" id="84645.A0A498ME34"/>
<dbReference type="SUPFAM" id="SSF110857">
    <property type="entry name" value="Gamma-glutamyl cyclotransferase-like"/>
    <property type="match status" value="2"/>
</dbReference>
<keyword evidence="7" id="KW-0812">Transmembrane</keyword>
<evidence type="ECO:0000256" key="5">
    <source>
        <dbReference type="PIRSR" id="PIRSR639126-1"/>
    </source>
</evidence>
<dbReference type="InterPro" id="IPR013024">
    <property type="entry name" value="GGCT-like"/>
</dbReference>
<name>A0A498ME34_LABRO</name>
<dbReference type="InterPro" id="IPR036568">
    <property type="entry name" value="GGCT-like_sf"/>
</dbReference>
<feature type="signal peptide" evidence="8">
    <location>
        <begin position="1"/>
        <end position="15"/>
    </location>
</feature>